<dbReference type="EMBL" id="JEMA01000455">
    <property type="protein sequence ID" value="KYF69665.1"/>
    <property type="molecule type" value="Genomic_DNA"/>
</dbReference>
<reference evidence="2 3" key="1">
    <citation type="submission" date="2014-02" db="EMBL/GenBank/DDBJ databases">
        <title>The small core and large imbalanced accessory genome model reveals a collaborative survival strategy of Sorangium cellulosum strains in nature.</title>
        <authorList>
            <person name="Han K."/>
            <person name="Peng R."/>
            <person name="Blom J."/>
            <person name="Li Y.-Z."/>
        </authorList>
    </citation>
    <scope>NUCLEOTIDE SEQUENCE [LARGE SCALE GENOMIC DNA]</scope>
    <source>
        <strain evidence="2 3">So0008-312</strain>
    </source>
</reference>
<gene>
    <name evidence="2" type="ORF">BE15_25770</name>
</gene>
<proteinExistence type="predicted"/>
<feature type="domain" description="DUF5615" evidence="1">
    <location>
        <begin position="1"/>
        <end position="109"/>
    </location>
</feature>
<evidence type="ECO:0000259" key="1">
    <source>
        <dbReference type="Pfam" id="PF18480"/>
    </source>
</evidence>
<protein>
    <recommendedName>
        <fullName evidence="1">DUF5615 domain-containing protein</fullName>
    </recommendedName>
</protein>
<dbReference type="Proteomes" id="UP000075260">
    <property type="component" value="Unassembled WGS sequence"/>
</dbReference>
<dbReference type="RefSeq" id="WP_061608192.1">
    <property type="nucleotide sequence ID" value="NZ_JEMA01000455.1"/>
</dbReference>
<evidence type="ECO:0000313" key="2">
    <source>
        <dbReference type="EMBL" id="KYF69665.1"/>
    </source>
</evidence>
<accession>A0A150QNT3</accession>
<dbReference type="AlphaFoldDB" id="A0A150QNT3"/>
<dbReference type="Pfam" id="PF18480">
    <property type="entry name" value="DUF5615"/>
    <property type="match status" value="1"/>
</dbReference>
<comment type="caution">
    <text evidence="2">The sequence shown here is derived from an EMBL/GenBank/DDBJ whole genome shotgun (WGS) entry which is preliminary data.</text>
</comment>
<sequence>MRIKLDENLPTSLVEALVQLGHDADSVQQEGLQGSPDAGVWAAAQADKRFLVTQDLDFSDLRQFAPGTHHGLLLVRLADPGRRVLKAYIECLFRTEDVERWTGCFVVATDGDGGGTACSPRRRRTENLMERRTLEQLEAALDAVSKDLAPRVEELAQKSTEGALTPEEQREYAEIVRLNDRLSLLKLEAEEFWTMRAAS</sequence>
<name>A0A150QNT3_SORCE</name>
<dbReference type="InterPro" id="IPR041049">
    <property type="entry name" value="DUF5615"/>
</dbReference>
<evidence type="ECO:0000313" key="3">
    <source>
        <dbReference type="Proteomes" id="UP000075260"/>
    </source>
</evidence>
<organism evidence="2 3">
    <name type="scientific">Sorangium cellulosum</name>
    <name type="common">Polyangium cellulosum</name>
    <dbReference type="NCBI Taxonomy" id="56"/>
    <lineage>
        <taxon>Bacteria</taxon>
        <taxon>Pseudomonadati</taxon>
        <taxon>Myxococcota</taxon>
        <taxon>Polyangia</taxon>
        <taxon>Polyangiales</taxon>
        <taxon>Polyangiaceae</taxon>
        <taxon>Sorangium</taxon>
    </lineage>
</organism>